<protein>
    <submittedName>
        <fullName evidence="2">Uncharacterized protein</fullName>
    </submittedName>
</protein>
<feature type="signal peptide" evidence="1">
    <location>
        <begin position="1"/>
        <end position="19"/>
    </location>
</feature>
<feature type="chain" id="PRO_5020819610" evidence="1">
    <location>
        <begin position="20"/>
        <end position="139"/>
    </location>
</feature>
<dbReference type="RefSeq" id="WP_028072573.1">
    <property type="nucleotide sequence ID" value="NZ_JBPFQZ010000008.1"/>
</dbReference>
<dbReference type="Pfam" id="PF26622">
    <property type="entry name" value="DUF8199"/>
    <property type="match status" value="1"/>
</dbReference>
<organism evidence="2 3">
    <name type="scientific">Sphingobacterium thalpophilum</name>
    <dbReference type="NCBI Taxonomy" id="259"/>
    <lineage>
        <taxon>Bacteria</taxon>
        <taxon>Pseudomonadati</taxon>
        <taxon>Bacteroidota</taxon>
        <taxon>Sphingobacteriia</taxon>
        <taxon>Sphingobacteriales</taxon>
        <taxon>Sphingobacteriaceae</taxon>
        <taxon>Sphingobacterium</taxon>
    </lineage>
</organism>
<evidence type="ECO:0000313" key="2">
    <source>
        <dbReference type="EMBL" id="VTR31058.1"/>
    </source>
</evidence>
<dbReference type="AlphaFoldDB" id="A0A4V6KNI1"/>
<dbReference type="InterPro" id="IPR058512">
    <property type="entry name" value="DUF8199"/>
</dbReference>
<keyword evidence="1" id="KW-0732">Signal</keyword>
<gene>
    <name evidence="2" type="ORF">NCTC11429_00765</name>
</gene>
<name>A0A4V6KNI1_9SPHI</name>
<proteinExistence type="predicted"/>
<evidence type="ECO:0000313" key="3">
    <source>
        <dbReference type="Proteomes" id="UP000308196"/>
    </source>
</evidence>
<reference evidence="2 3" key="1">
    <citation type="submission" date="2019-05" db="EMBL/GenBank/DDBJ databases">
        <authorList>
            <consortium name="Pathogen Informatics"/>
        </authorList>
    </citation>
    <scope>NUCLEOTIDE SEQUENCE [LARGE SCALE GENOMIC DNA]</scope>
    <source>
        <strain evidence="2 3">NCTC11429</strain>
    </source>
</reference>
<dbReference type="EMBL" id="LR590484">
    <property type="protein sequence ID" value="VTR31058.1"/>
    <property type="molecule type" value="Genomic_DNA"/>
</dbReference>
<evidence type="ECO:0000256" key="1">
    <source>
        <dbReference type="SAM" id="SignalP"/>
    </source>
</evidence>
<accession>A0A4V6KNI1</accession>
<sequence>MKKIALFIGLFFYLLAASGATLHLHFCQGEPQALSLSEDQTAHSCPLCAKSDKNQQHCHQEGSCKDIRIAAQKVDDFNRLSQTLNFNSFSPAVIIRHWMINYFQFAAEEDSSLLQVASFGYFIQKDNQPVFILNQNFRI</sequence>
<dbReference type="Proteomes" id="UP000308196">
    <property type="component" value="Chromosome"/>
</dbReference>
<dbReference type="GeneID" id="78461558"/>
<dbReference type="KEGG" id="stha:NCTC11429_00765"/>
<dbReference type="STRING" id="1123265.GCA_000686625_02985"/>